<evidence type="ECO:0000256" key="11">
    <source>
        <dbReference type="PROSITE-ProRule" id="PRU00284"/>
    </source>
</evidence>
<keyword evidence="5" id="KW-0997">Cell inner membrane</keyword>
<dbReference type="GO" id="GO:0005886">
    <property type="term" value="C:plasma membrane"/>
    <property type="evidence" value="ECO:0007669"/>
    <property type="project" value="UniProtKB-SubCell"/>
</dbReference>
<evidence type="ECO:0000256" key="10">
    <source>
        <dbReference type="ARBA" id="ARBA00029447"/>
    </source>
</evidence>
<feature type="domain" description="T-SNARE coiled-coil homology" evidence="15">
    <location>
        <begin position="441"/>
        <end position="503"/>
    </location>
</feature>
<feature type="transmembrane region" description="Helical" evidence="12">
    <location>
        <begin position="151"/>
        <end position="170"/>
    </location>
</feature>
<organism evidence="16 17">
    <name type="scientific">Pleionea litopenaei</name>
    <dbReference type="NCBI Taxonomy" id="3070815"/>
    <lineage>
        <taxon>Bacteria</taxon>
        <taxon>Pseudomonadati</taxon>
        <taxon>Pseudomonadota</taxon>
        <taxon>Gammaproteobacteria</taxon>
        <taxon>Oceanospirillales</taxon>
        <taxon>Pleioneaceae</taxon>
        <taxon>Pleionea</taxon>
    </lineage>
</organism>
<evidence type="ECO:0000313" key="17">
    <source>
        <dbReference type="Proteomes" id="UP001239782"/>
    </source>
</evidence>
<evidence type="ECO:0000313" key="16">
    <source>
        <dbReference type="EMBL" id="WMS88967.1"/>
    </source>
</evidence>
<dbReference type="CDD" id="cd00130">
    <property type="entry name" value="PAS"/>
    <property type="match status" value="1"/>
</dbReference>
<dbReference type="InterPro" id="IPR004089">
    <property type="entry name" value="MCPsignal_dom"/>
</dbReference>
<dbReference type="EMBL" id="CP133548">
    <property type="protein sequence ID" value="WMS88967.1"/>
    <property type="molecule type" value="Genomic_DNA"/>
</dbReference>
<gene>
    <name evidence="16" type="ORF">Q9312_08635</name>
</gene>
<dbReference type="GO" id="GO:0004888">
    <property type="term" value="F:transmembrane signaling receptor activity"/>
    <property type="evidence" value="ECO:0007669"/>
    <property type="project" value="InterPro"/>
</dbReference>
<evidence type="ECO:0000256" key="9">
    <source>
        <dbReference type="ARBA" id="ARBA00023224"/>
    </source>
</evidence>
<evidence type="ECO:0000259" key="15">
    <source>
        <dbReference type="PROSITE" id="PS50192"/>
    </source>
</evidence>
<feature type="domain" description="Methyl-accepting transducer" evidence="13">
    <location>
        <begin position="254"/>
        <end position="490"/>
    </location>
</feature>
<name>A0AA51RWN2_9GAMM</name>
<dbReference type="PROSITE" id="PS50112">
    <property type="entry name" value="PAS"/>
    <property type="match status" value="1"/>
</dbReference>
<keyword evidence="3" id="KW-0488">Methylation</keyword>
<dbReference type="SUPFAM" id="SSF55785">
    <property type="entry name" value="PYP-like sensor domain (PAS domain)"/>
    <property type="match status" value="1"/>
</dbReference>
<evidence type="ECO:0000256" key="1">
    <source>
        <dbReference type="ARBA" id="ARBA00004429"/>
    </source>
</evidence>
<dbReference type="Gene3D" id="1.10.287.950">
    <property type="entry name" value="Methyl-accepting chemotaxis protein"/>
    <property type="match status" value="1"/>
</dbReference>
<dbReference type="PROSITE" id="PS50111">
    <property type="entry name" value="CHEMOTAXIS_TRANSDUC_2"/>
    <property type="match status" value="1"/>
</dbReference>
<dbReference type="InterPro" id="IPR000727">
    <property type="entry name" value="T_SNARE_dom"/>
</dbReference>
<dbReference type="GO" id="GO:0052131">
    <property type="term" value="P:positive aerotaxis"/>
    <property type="evidence" value="ECO:0007669"/>
    <property type="project" value="UniProtKB-ARBA"/>
</dbReference>
<comment type="similarity">
    <text evidence="10">Belongs to the methyl-accepting chemotaxis (MCP) protein family.</text>
</comment>
<dbReference type="Pfam" id="PF00015">
    <property type="entry name" value="MCPsignal"/>
    <property type="match status" value="1"/>
</dbReference>
<evidence type="ECO:0000259" key="14">
    <source>
        <dbReference type="PROSITE" id="PS50112"/>
    </source>
</evidence>
<evidence type="ECO:0000259" key="13">
    <source>
        <dbReference type="PROSITE" id="PS50111"/>
    </source>
</evidence>
<keyword evidence="8 12" id="KW-0472">Membrane</keyword>
<dbReference type="Gene3D" id="3.30.450.20">
    <property type="entry name" value="PAS domain"/>
    <property type="match status" value="1"/>
</dbReference>
<dbReference type="PROSITE" id="PS50192">
    <property type="entry name" value="T_SNARE"/>
    <property type="match status" value="1"/>
</dbReference>
<dbReference type="NCBIfam" id="TIGR00229">
    <property type="entry name" value="sensory_box"/>
    <property type="match status" value="1"/>
</dbReference>
<dbReference type="InterPro" id="IPR013655">
    <property type="entry name" value="PAS_fold_3"/>
</dbReference>
<dbReference type="Proteomes" id="UP001239782">
    <property type="component" value="Chromosome"/>
</dbReference>
<dbReference type="GO" id="GO:0007165">
    <property type="term" value="P:signal transduction"/>
    <property type="evidence" value="ECO:0007669"/>
    <property type="project" value="UniProtKB-KW"/>
</dbReference>
<sequence length="527" mass="58527">MKKNLPVTDRENTYREDLRLVSTTDLKGIITHANDAFAEVAGFTHEELVGKNHNLVRHPDMPPIAFDDLWQTIKKGQPWMGMVKNRCKSGDYYWVDAFVTPIFENQKIIGYQSVRVKPNRDCVERAEKLYQEVNQGPSLLSRFNNLLPKSLFAKSFLSGTLGAMAAYWIAQSISNDPAIANWVFLGIMLIVMASVSAWLSLPWRQAVERTQSIFDNAIAQKVYTGRNDELGQLESVIKMQQSQQTTIIVRLDDATLNLQNESDHTQSVTQRTVAQMESQKLEIEQIATAINEMTSTVQSVASSTNSTATATQATNQKVLEGKLIVDETVAQINLLAERVEESTKVIVDLEQVSNQISKMVDVIRGIAEQTNLLALNAAIEAARAGEQGRGFAVVADEVRTLASRTQSSTEEIQKMIESLITTTDDAAKVMEQGQQAARISVEHAEKAGHALNTIAEAVTDIMDMNTQIATATEQQSHVTDEINGSIDKINHTAEQTLNATVEASQSNHRLNQEIKRLKTMVRQFGLR</sequence>
<dbReference type="RefSeq" id="WP_309204193.1">
    <property type="nucleotide sequence ID" value="NZ_CP133548.1"/>
</dbReference>
<evidence type="ECO:0000256" key="5">
    <source>
        <dbReference type="ARBA" id="ARBA00022519"/>
    </source>
</evidence>
<dbReference type="CDD" id="cd11386">
    <property type="entry name" value="MCP_signal"/>
    <property type="match status" value="1"/>
</dbReference>
<evidence type="ECO:0000256" key="4">
    <source>
        <dbReference type="ARBA" id="ARBA00022500"/>
    </source>
</evidence>
<feature type="domain" description="PAS" evidence="14">
    <location>
        <begin position="25"/>
        <end position="76"/>
    </location>
</feature>
<keyword evidence="6 12" id="KW-0812">Transmembrane</keyword>
<dbReference type="PANTHER" id="PTHR32089">
    <property type="entry name" value="METHYL-ACCEPTING CHEMOTAXIS PROTEIN MCPB"/>
    <property type="match status" value="1"/>
</dbReference>
<keyword evidence="9 11" id="KW-0807">Transducer</keyword>
<accession>A0AA51RWN2</accession>
<evidence type="ECO:0000256" key="12">
    <source>
        <dbReference type="SAM" id="Phobius"/>
    </source>
</evidence>
<proteinExistence type="inferred from homology"/>
<dbReference type="Pfam" id="PF08447">
    <property type="entry name" value="PAS_3"/>
    <property type="match status" value="1"/>
</dbReference>
<keyword evidence="2" id="KW-1003">Cell membrane</keyword>
<dbReference type="InterPro" id="IPR004090">
    <property type="entry name" value="Chemotax_Me-accpt_rcpt"/>
</dbReference>
<dbReference type="FunFam" id="3.30.450.20:FF:000046">
    <property type="entry name" value="Aerotaxis sensor receptor"/>
    <property type="match status" value="1"/>
</dbReference>
<dbReference type="InterPro" id="IPR000014">
    <property type="entry name" value="PAS"/>
</dbReference>
<dbReference type="AlphaFoldDB" id="A0AA51RWN2"/>
<protein>
    <submittedName>
        <fullName evidence="16">PAS domain-containing methyl-accepting chemotaxis protein</fullName>
    </submittedName>
</protein>
<evidence type="ECO:0000256" key="7">
    <source>
        <dbReference type="ARBA" id="ARBA00022989"/>
    </source>
</evidence>
<dbReference type="SUPFAM" id="SSF58104">
    <property type="entry name" value="Methyl-accepting chemotaxis protein (MCP) signaling domain"/>
    <property type="match status" value="1"/>
</dbReference>
<dbReference type="InterPro" id="IPR035965">
    <property type="entry name" value="PAS-like_dom_sf"/>
</dbReference>
<keyword evidence="17" id="KW-1185">Reference proteome</keyword>
<dbReference type="PRINTS" id="PR00260">
    <property type="entry name" value="CHEMTRNSDUCR"/>
</dbReference>
<dbReference type="KEGG" id="plei:Q9312_08635"/>
<evidence type="ECO:0000256" key="6">
    <source>
        <dbReference type="ARBA" id="ARBA00022692"/>
    </source>
</evidence>
<dbReference type="FunFam" id="1.10.287.950:FF:000001">
    <property type="entry name" value="Methyl-accepting chemotaxis sensory transducer"/>
    <property type="match status" value="1"/>
</dbReference>
<evidence type="ECO:0000256" key="3">
    <source>
        <dbReference type="ARBA" id="ARBA00022481"/>
    </source>
</evidence>
<comment type="subcellular location">
    <subcellularLocation>
        <location evidence="1">Cell inner membrane</location>
        <topology evidence="1">Multi-pass membrane protein</topology>
    </subcellularLocation>
</comment>
<keyword evidence="7 12" id="KW-1133">Transmembrane helix</keyword>
<keyword evidence="4" id="KW-0145">Chemotaxis</keyword>
<reference evidence="16 17" key="1">
    <citation type="submission" date="2023-08" db="EMBL/GenBank/DDBJ databases">
        <title>Pleionea litopenaei sp. nov., isolated from stomach of juvenile Litopenaeus vannamei.</title>
        <authorList>
            <person name="Rho A.M."/>
            <person name="Hwang C.Y."/>
        </authorList>
    </citation>
    <scope>NUCLEOTIDE SEQUENCE [LARGE SCALE GENOMIC DNA]</scope>
    <source>
        <strain evidence="16 17">HL-JVS1</strain>
    </source>
</reference>
<evidence type="ECO:0000256" key="2">
    <source>
        <dbReference type="ARBA" id="ARBA00022475"/>
    </source>
</evidence>
<feature type="transmembrane region" description="Helical" evidence="12">
    <location>
        <begin position="182"/>
        <end position="201"/>
    </location>
</feature>
<dbReference type="PANTHER" id="PTHR32089:SF112">
    <property type="entry name" value="LYSOZYME-LIKE PROTEIN-RELATED"/>
    <property type="match status" value="1"/>
</dbReference>
<dbReference type="SMART" id="SM00283">
    <property type="entry name" value="MA"/>
    <property type="match status" value="1"/>
</dbReference>
<evidence type="ECO:0000256" key="8">
    <source>
        <dbReference type="ARBA" id="ARBA00023136"/>
    </source>
</evidence>